<feature type="non-terminal residue" evidence="3">
    <location>
        <position position="1"/>
    </location>
</feature>
<evidence type="ECO:0000256" key="1">
    <source>
        <dbReference type="PROSITE-ProRule" id="PRU00235"/>
    </source>
</evidence>
<reference evidence="3 4" key="1">
    <citation type="submission" date="2024-07" db="EMBL/GenBank/DDBJ databases">
        <title>Chromosome-level genome assembly of the water stick insect Ranatra chinensis (Heteroptera: Nepidae).</title>
        <authorList>
            <person name="Liu X."/>
        </authorList>
    </citation>
    <scope>NUCLEOTIDE SEQUENCE [LARGE SCALE GENOMIC DNA]</scope>
    <source>
        <strain evidence="3">Cailab_2021Rc</strain>
        <tissue evidence="3">Muscle</tissue>
    </source>
</reference>
<name>A0ABD0YIA1_9HEMI</name>
<dbReference type="InterPro" id="IPR000408">
    <property type="entry name" value="Reg_chr_condens"/>
</dbReference>
<dbReference type="PROSITE" id="PS50012">
    <property type="entry name" value="RCC1_3"/>
    <property type="match status" value="1"/>
</dbReference>
<dbReference type="Proteomes" id="UP001558652">
    <property type="component" value="Unassembled WGS sequence"/>
</dbReference>
<dbReference type="PANTHER" id="PTHR45943:SF1">
    <property type="entry name" value="E3 UBIQUITIN-PROTEIN LIGASE MYCBP2"/>
    <property type="match status" value="1"/>
</dbReference>
<organism evidence="3 4">
    <name type="scientific">Ranatra chinensis</name>
    <dbReference type="NCBI Taxonomy" id="642074"/>
    <lineage>
        <taxon>Eukaryota</taxon>
        <taxon>Metazoa</taxon>
        <taxon>Ecdysozoa</taxon>
        <taxon>Arthropoda</taxon>
        <taxon>Hexapoda</taxon>
        <taxon>Insecta</taxon>
        <taxon>Pterygota</taxon>
        <taxon>Neoptera</taxon>
        <taxon>Paraneoptera</taxon>
        <taxon>Hemiptera</taxon>
        <taxon>Heteroptera</taxon>
        <taxon>Panheteroptera</taxon>
        <taxon>Nepomorpha</taxon>
        <taxon>Nepidae</taxon>
        <taxon>Ranatrinae</taxon>
        <taxon>Ranatra</taxon>
    </lineage>
</organism>
<evidence type="ECO:0008006" key="5">
    <source>
        <dbReference type="Google" id="ProtNLM"/>
    </source>
</evidence>
<gene>
    <name evidence="3" type="ORF">AAG570_012253</name>
</gene>
<dbReference type="Gene3D" id="2.130.10.30">
    <property type="entry name" value="Regulator of chromosome condensation 1/beta-lactamase-inhibitor protein II"/>
    <property type="match status" value="1"/>
</dbReference>
<dbReference type="InterPro" id="IPR009091">
    <property type="entry name" value="RCC1/BLIP-II"/>
</dbReference>
<feature type="region of interest" description="Disordered" evidence="2">
    <location>
        <begin position="47"/>
        <end position="72"/>
    </location>
</feature>
<comment type="caution">
    <text evidence="3">The sequence shown here is derived from an EMBL/GenBank/DDBJ whole genome shotgun (WGS) entry which is preliminary data.</text>
</comment>
<accession>A0ABD0YIA1</accession>
<evidence type="ECO:0000313" key="4">
    <source>
        <dbReference type="Proteomes" id="UP001558652"/>
    </source>
</evidence>
<sequence>QVEGVSEVPPEIEVAGNASSFAVFATVRLAVLERWMKEACELYLMSSGSAPPHSAPTSDSEDETSQAAPLPPRLPKIVGVGLRSVFELIRESRVTHPSLCTKALTALLDVVQGHQPEGLKHEPSEVVEPLLELLLDLATSPGPEPNTSNDASDLTAVACSCLLALVTARGDTGKLLSAVAALLMCPRFLANQNIHMPSILVSLQKSVHSVVLENSDIDKQGSDKALASDGQYLYIYTSHGLIKMGSGYGGTIKSHIYALRKDFFNDKNGWLGHAQGKLYFRLGKSGMERGELMEIDRDTLEVKEVGRIDTPGVMFSDGENLGIVTATKDDGFVVRTLNPSISPLTFVSELPLKLARKCVIAFGTAAFDEESTLHNLNTGAEEETSSVVSGKEFSLIRTISGKVLYSGKGASLGLKQGGAGGAKLSSGRWSELIVAKAPKITQIAAGHDGLHAVLVAEDGSVYFTGTARRGEDGDHNKVRRQPKAVKPKKIMKVEGCNIVYAACNNGTTALVTKDGELLMFGKDTTHCDSSTGLVTDLKSVHVTQVALGKAHAVVVTNKGHLYTFGINNKAQCGREFTAQVKEIAVVAMETAVEEEGGEEEDVEWEEGIMCPPGTHKWKQELCMVCTVCRECTGYSISCLSSMRPDRIPGQECGCGEGDSGCAQCGACRICARENVDNSEMAILGPSGASDIAGMMRLDVIFGGRQGARLQDHLQLRLEERKQRQRAKLNSKHAVLKMKGSSTNRALYPQAKSLYTCKTPNLLPVSPNHLCKELFKISLEFILLP</sequence>
<evidence type="ECO:0000313" key="3">
    <source>
        <dbReference type="EMBL" id="KAL1131015.1"/>
    </source>
</evidence>
<keyword evidence="4" id="KW-1185">Reference proteome</keyword>
<dbReference type="Pfam" id="PF13540">
    <property type="entry name" value="RCC1_2"/>
    <property type="match status" value="1"/>
</dbReference>
<evidence type="ECO:0000256" key="2">
    <source>
        <dbReference type="SAM" id="MobiDB-lite"/>
    </source>
</evidence>
<feature type="repeat" description="RCC1" evidence="1">
    <location>
        <begin position="459"/>
        <end position="514"/>
    </location>
</feature>
<dbReference type="AlphaFoldDB" id="A0ABD0YIA1"/>
<dbReference type="EMBL" id="JBFDAA010000007">
    <property type="protein sequence ID" value="KAL1131015.1"/>
    <property type="molecule type" value="Genomic_DNA"/>
</dbReference>
<proteinExistence type="predicted"/>
<protein>
    <recommendedName>
        <fullName evidence="5">E3 ubiquitin-protein ligase MYCBP2</fullName>
    </recommendedName>
</protein>
<dbReference type="SUPFAM" id="SSF50985">
    <property type="entry name" value="RCC1/BLIP-II"/>
    <property type="match status" value="1"/>
</dbReference>
<dbReference type="PANTHER" id="PTHR45943">
    <property type="entry name" value="E3 UBIQUITIN-PROTEIN LIGASE MYCBP2"/>
    <property type="match status" value="1"/>
</dbReference>